<reference evidence="1" key="1">
    <citation type="journal article" date="2014" name="Front. Microbiol.">
        <title>High frequency of phylogenetically diverse reductive dehalogenase-homologous genes in deep subseafloor sedimentary metagenomes.</title>
        <authorList>
            <person name="Kawai M."/>
            <person name="Futagami T."/>
            <person name="Toyoda A."/>
            <person name="Takaki Y."/>
            <person name="Nishi S."/>
            <person name="Hori S."/>
            <person name="Arai W."/>
            <person name="Tsubouchi T."/>
            <person name="Morono Y."/>
            <person name="Uchiyama I."/>
            <person name="Ito T."/>
            <person name="Fujiyama A."/>
            <person name="Inagaki F."/>
            <person name="Takami H."/>
        </authorList>
    </citation>
    <scope>NUCLEOTIDE SEQUENCE</scope>
    <source>
        <strain evidence="1">Expedition CK06-06</strain>
    </source>
</reference>
<proteinExistence type="predicted"/>
<accession>X1M465</accession>
<gene>
    <name evidence="1" type="ORF">S06H3_22249</name>
</gene>
<sequence length="48" mass="5081">MTYKATLTLSVEAEDEDGARQAFKDQVGAADFDQSSIEVEEAEAGAGE</sequence>
<comment type="caution">
    <text evidence="1">The sequence shown here is derived from an EMBL/GenBank/DDBJ whole genome shotgun (WGS) entry which is preliminary data.</text>
</comment>
<organism evidence="1">
    <name type="scientific">marine sediment metagenome</name>
    <dbReference type="NCBI Taxonomy" id="412755"/>
    <lineage>
        <taxon>unclassified sequences</taxon>
        <taxon>metagenomes</taxon>
        <taxon>ecological metagenomes</taxon>
    </lineage>
</organism>
<dbReference type="AlphaFoldDB" id="X1M465"/>
<name>X1M465_9ZZZZ</name>
<protein>
    <submittedName>
        <fullName evidence="1">Uncharacterized protein</fullName>
    </submittedName>
</protein>
<dbReference type="EMBL" id="BARV01011848">
    <property type="protein sequence ID" value="GAI12876.1"/>
    <property type="molecule type" value="Genomic_DNA"/>
</dbReference>
<evidence type="ECO:0000313" key="1">
    <source>
        <dbReference type="EMBL" id="GAI12876.1"/>
    </source>
</evidence>